<organism evidence="3 4">
    <name type="scientific">Candidatus Doudnabacteria bacterium RIFCSPHIGHO2_01_FULL_41_86</name>
    <dbReference type="NCBI Taxonomy" id="1817821"/>
    <lineage>
        <taxon>Bacteria</taxon>
        <taxon>Candidatus Doudnaibacteriota</taxon>
    </lineage>
</organism>
<sequence length="78" mass="8791">MITRTKVAVGVTTTVAGIVLLSVIYAHRYSLDPRLVIVPREDPPEDDWGRPFPEFPPEQHKLGSQLQADPSDRWSTVH</sequence>
<keyword evidence="2" id="KW-0472">Membrane</keyword>
<accession>A0A1F5N9P4</accession>
<evidence type="ECO:0000313" key="3">
    <source>
        <dbReference type="EMBL" id="OGE74421.1"/>
    </source>
</evidence>
<feature type="region of interest" description="Disordered" evidence="1">
    <location>
        <begin position="40"/>
        <end position="78"/>
    </location>
</feature>
<feature type="transmembrane region" description="Helical" evidence="2">
    <location>
        <begin position="7"/>
        <end position="26"/>
    </location>
</feature>
<gene>
    <name evidence="3" type="ORF">A2717_02710</name>
</gene>
<proteinExistence type="predicted"/>
<feature type="compositionally biased region" description="Polar residues" evidence="1">
    <location>
        <begin position="62"/>
        <end position="78"/>
    </location>
</feature>
<evidence type="ECO:0000256" key="1">
    <source>
        <dbReference type="SAM" id="MobiDB-lite"/>
    </source>
</evidence>
<evidence type="ECO:0000313" key="4">
    <source>
        <dbReference type="Proteomes" id="UP000177610"/>
    </source>
</evidence>
<keyword evidence="2" id="KW-1133">Transmembrane helix</keyword>
<keyword evidence="2" id="KW-0812">Transmembrane</keyword>
<reference evidence="3 4" key="1">
    <citation type="journal article" date="2016" name="Nat. Commun.">
        <title>Thousands of microbial genomes shed light on interconnected biogeochemical processes in an aquifer system.</title>
        <authorList>
            <person name="Anantharaman K."/>
            <person name="Brown C.T."/>
            <person name="Hug L.A."/>
            <person name="Sharon I."/>
            <person name="Castelle C.J."/>
            <person name="Probst A.J."/>
            <person name="Thomas B.C."/>
            <person name="Singh A."/>
            <person name="Wilkins M.J."/>
            <person name="Karaoz U."/>
            <person name="Brodie E.L."/>
            <person name="Williams K.H."/>
            <person name="Hubbard S.S."/>
            <person name="Banfield J.F."/>
        </authorList>
    </citation>
    <scope>NUCLEOTIDE SEQUENCE [LARGE SCALE GENOMIC DNA]</scope>
</reference>
<dbReference type="EMBL" id="MFEH01000001">
    <property type="protein sequence ID" value="OGE74421.1"/>
    <property type="molecule type" value="Genomic_DNA"/>
</dbReference>
<evidence type="ECO:0000256" key="2">
    <source>
        <dbReference type="SAM" id="Phobius"/>
    </source>
</evidence>
<dbReference type="Proteomes" id="UP000177610">
    <property type="component" value="Unassembled WGS sequence"/>
</dbReference>
<dbReference type="AlphaFoldDB" id="A0A1F5N9P4"/>
<protein>
    <submittedName>
        <fullName evidence="3">Uncharacterized protein</fullName>
    </submittedName>
</protein>
<name>A0A1F5N9P4_9BACT</name>
<comment type="caution">
    <text evidence="3">The sequence shown here is derived from an EMBL/GenBank/DDBJ whole genome shotgun (WGS) entry which is preliminary data.</text>
</comment>